<dbReference type="AlphaFoldDB" id="F4RQY1"/>
<dbReference type="EMBL" id="GL883114">
    <property type="protein sequence ID" value="EGG05242.1"/>
    <property type="molecule type" value="Genomic_DNA"/>
</dbReference>
<feature type="compositionally biased region" description="Basic residues" evidence="2">
    <location>
        <begin position="1"/>
        <end position="12"/>
    </location>
</feature>
<dbReference type="KEGG" id="mlr:MELLADRAFT_78154"/>
<organism evidence="4">
    <name type="scientific">Melampsora larici-populina (strain 98AG31 / pathotype 3-4-7)</name>
    <name type="common">Poplar leaf rust fungus</name>
    <dbReference type="NCBI Taxonomy" id="747676"/>
    <lineage>
        <taxon>Eukaryota</taxon>
        <taxon>Fungi</taxon>
        <taxon>Dikarya</taxon>
        <taxon>Basidiomycota</taxon>
        <taxon>Pucciniomycotina</taxon>
        <taxon>Pucciniomycetes</taxon>
        <taxon>Pucciniales</taxon>
        <taxon>Melampsoraceae</taxon>
        <taxon>Melampsora</taxon>
    </lineage>
</organism>
<keyword evidence="1" id="KW-0175">Coiled coil</keyword>
<feature type="coiled-coil region" evidence="1">
    <location>
        <begin position="253"/>
        <end position="287"/>
    </location>
</feature>
<evidence type="ECO:0000256" key="1">
    <source>
        <dbReference type="SAM" id="Coils"/>
    </source>
</evidence>
<evidence type="ECO:0000313" key="4">
    <source>
        <dbReference type="Proteomes" id="UP000001072"/>
    </source>
</evidence>
<name>F4RQY1_MELLP</name>
<reference evidence="4" key="1">
    <citation type="journal article" date="2011" name="Proc. Natl. Acad. Sci. U.S.A.">
        <title>Obligate biotrophy features unraveled by the genomic analysis of rust fungi.</title>
        <authorList>
            <person name="Duplessis S."/>
            <person name="Cuomo C.A."/>
            <person name="Lin Y.-C."/>
            <person name="Aerts A."/>
            <person name="Tisserant E."/>
            <person name="Veneault-Fourrey C."/>
            <person name="Joly D.L."/>
            <person name="Hacquard S."/>
            <person name="Amselem J."/>
            <person name="Cantarel B.L."/>
            <person name="Chiu R."/>
            <person name="Coutinho P.M."/>
            <person name="Feau N."/>
            <person name="Field M."/>
            <person name="Frey P."/>
            <person name="Gelhaye E."/>
            <person name="Goldberg J."/>
            <person name="Grabherr M.G."/>
            <person name="Kodira C.D."/>
            <person name="Kohler A."/>
            <person name="Kuees U."/>
            <person name="Lindquist E.A."/>
            <person name="Lucas S.M."/>
            <person name="Mago R."/>
            <person name="Mauceli E."/>
            <person name="Morin E."/>
            <person name="Murat C."/>
            <person name="Pangilinan J.L."/>
            <person name="Park R."/>
            <person name="Pearson M."/>
            <person name="Quesneville H."/>
            <person name="Rouhier N."/>
            <person name="Sakthikumar S."/>
            <person name="Salamov A.A."/>
            <person name="Schmutz J."/>
            <person name="Selles B."/>
            <person name="Shapiro H."/>
            <person name="Tanguay P."/>
            <person name="Tuskan G.A."/>
            <person name="Henrissat B."/>
            <person name="Van de Peer Y."/>
            <person name="Rouze P."/>
            <person name="Ellis J.G."/>
            <person name="Dodds P.N."/>
            <person name="Schein J.E."/>
            <person name="Zhong S."/>
            <person name="Hamelin R.C."/>
            <person name="Grigoriev I.V."/>
            <person name="Szabo L.J."/>
            <person name="Martin F."/>
        </authorList>
    </citation>
    <scope>NUCLEOTIDE SEQUENCE [LARGE SCALE GENOMIC DNA]</scope>
    <source>
        <strain evidence="4">98AG31 / pathotype 3-4-7</strain>
    </source>
</reference>
<protein>
    <submittedName>
        <fullName evidence="3">Uncharacterized protein</fullName>
    </submittedName>
</protein>
<dbReference type="VEuPathDB" id="FungiDB:MELLADRAFT_78154"/>
<feature type="compositionally biased region" description="Low complexity" evidence="2">
    <location>
        <begin position="198"/>
        <end position="228"/>
    </location>
</feature>
<dbReference type="RefSeq" id="XP_007411607.1">
    <property type="nucleotide sequence ID" value="XM_007411545.1"/>
</dbReference>
<sequence>MSPMKPPHRHRLLKTDEGQEPPKQSSSRSVFVRCPRPPCVASYLPFNAAHHSRSCKHFRCLNTHCGFTGTEAQAQYHLSECLYSLPFSSDQAATTDPLSSDMESEVQDILTSPHKNSYPTDPSSDLSSSPRDSKQHLKLAPLLFSRPSSASSQHPQIPPLSSCLPQKRRYLSTLAPTRTLAVNPVINPYDPAAKRIFSRPPTVAPSSVPAPSTSHSSSSMPRSPDPKSSTICLARYRPQAPQESASATQAAEILKLQAALEQSQSDVTRLREQLTNVKDELGNLAEAAYCDFPHDLLVGEVIKTYETTCTPILTVLEETAGAEAIQSNNNEEEEVQNEAEFAAEEKGALEDDPDEEEEEEEEEEMYSTSEEEESDADEEEYCSSDDEPIQPISSSNVKPSSSKQSADSSLTAGELSALVRRRISGSRPRTRDDDMFGKDDIENSCRRPTAFVKRLAETTWDPSDDIEEAGVPGVCNLMNLFNEAKRKKRQREDAESS</sequence>
<feature type="region of interest" description="Disordered" evidence="2">
    <location>
        <begin position="327"/>
        <end position="442"/>
    </location>
</feature>
<evidence type="ECO:0000313" key="3">
    <source>
        <dbReference type="EMBL" id="EGG05242.1"/>
    </source>
</evidence>
<proteinExistence type="predicted"/>
<dbReference type="InParanoid" id="F4RQY1"/>
<evidence type="ECO:0000256" key="2">
    <source>
        <dbReference type="SAM" id="MobiDB-lite"/>
    </source>
</evidence>
<dbReference type="OrthoDB" id="2501357at2759"/>
<feature type="compositionally biased region" description="Low complexity" evidence="2">
    <location>
        <begin position="117"/>
        <end position="130"/>
    </location>
</feature>
<dbReference type="GeneID" id="18933071"/>
<feature type="compositionally biased region" description="Low complexity" evidence="2">
    <location>
        <begin position="390"/>
        <end position="409"/>
    </location>
</feature>
<dbReference type="HOGENOM" id="CLU_552240_0_0_1"/>
<accession>F4RQY1</accession>
<feature type="region of interest" description="Disordered" evidence="2">
    <location>
        <begin position="92"/>
        <end position="132"/>
    </location>
</feature>
<feature type="compositionally biased region" description="Acidic residues" evidence="2">
    <location>
        <begin position="350"/>
        <end position="388"/>
    </location>
</feature>
<feature type="region of interest" description="Disordered" evidence="2">
    <location>
        <begin position="197"/>
        <end position="228"/>
    </location>
</feature>
<keyword evidence="4" id="KW-1185">Reference proteome</keyword>
<feature type="region of interest" description="Disordered" evidence="2">
    <location>
        <begin position="1"/>
        <end position="29"/>
    </location>
</feature>
<dbReference type="Proteomes" id="UP000001072">
    <property type="component" value="Unassembled WGS sequence"/>
</dbReference>
<gene>
    <name evidence="3" type="ORF">MELLADRAFT_78154</name>
</gene>
<feature type="compositionally biased region" description="Basic and acidic residues" evidence="2">
    <location>
        <begin position="429"/>
        <end position="442"/>
    </location>
</feature>